<dbReference type="Proteomes" id="UP000265520">
    <property type="component" value="Unassembled WGS sequence"/>
</dbReference>
<name>A0A392Q6J8_9FABA</name>
<dbReference type="EMBL" id="LXQA010115221">
    <property type="protein sequence ID" value="MCI19532.1"/>
    <property type="molecule type" value="Genomic_DNA"/>
</dbReference>
<proteinExistence type="predicted"/>
<protein>
    <submittedName>
        <fullName evidence="2">Transcription factor jumonji (JmjC) domain protein</fullName>
    </submittedName>
</protein>
<evidence type="ECO:0000313" key="2">
    <source>
        <dbReference type="EMBL" id="MCI19532.1"/>
    </source>
</evidence>
<evidence type="ECO:0000313" key="3">
    <source>
        <dbReference type="Proteomes" id="UP000265520"/>
    </source>
</evidence>
<reference evidence="2 3" key="1">
    <citation type="journal article" date="2018" name="Front. Plant Sci.">
        <title>Red Clover (Trifolium pratense) and Zigzag Clover (T. medium) - A Picture of Genomic Similarities and Differences.</title>
        <authorList>
            <person name="Dluhosova J."/>
            <person name="Istvanek J."/>
            <person name="Nedelnik J."/>
            <person name="Repkova J."/>
        </authorList>
    </citation>
    <scope>NUCLEOTIDE SEQUENCE [LARGE SCALE GENOMIC DNA]</scope>
    <source>
        <strain evidence="3">cv. 10/8</strain>
        <tissue evidence="2">Leaf</tissue>
    </source>
</reference>
<organism evidence="2 3">
    <name type="scientific">Trifolium medium</name>
    <dbReference type="NCBI Taxonomy" id="97028"/>
    <lineage>
        <taxon>Eukaryota</taxon>
        <taxon>Viridiplantae</taxon>
        <taxon>Streptophyta</taxon>
        <taxon>Embryophyta</taxon>
        <taxon>Tracheophyta</taxon>
        <taxon>Spermatophyta</taxon>
        <taxon>Magnoliopsida</taxon>
        <taxon>eudicotyledons</taxon>
        <taxon>Gunneridae</taxon>
        <taxon>Pentapetalae</taxon>
        <taxon>rosids</taxon>
        <taxon>fabids</taxon>
        <taxon>Fabales</taxon>
        <taxon>Fabaceae</taxon>
        <taxon>Papilionoideae</taxon>
        <taxon>50 kb inversion clade</taxon>
        <taxon>NPAAA clade</taxon>
        <taxon>Hologalegina</taxon>
        <taxon>IRL clade</taxon>
        <taxon>Trifolieae</taxon>
        <taxon>Trifolium</taxon>
    </lineage>
</organism>
<accession>A0A392Q6J8</accession>
<evidence type="ECO:0000256" key="1">
    <source>
        <dbReference type="SAM" id="MobiDB-lite"/>
    </source>
</evidence>
<keyword evidence="3" id="KW-1185">Reference proteome</keyword>
<feature type="non-terminal residue" evidence="2">
    <location>
        <position position="149"/>
    </location>
</feature>
<dbReference type="AlphaFoldDB" id="A0A392Q6J8"/>
<feature type="region of interest" description="Disordered" evidence="1">
    <location>
        <begin position="1"/>
        <end position="36"/>
    </location>
</feature>
<comment type="caution">
    <text evidence="2">The sequence shown here is derived from an EMBL/GenBank/DDBJ whole genome shotgun (WGS) entry which is preliminary data.</text>
</comment>
<sequence length="149" mass="16220">SSRKLDNGNDDDVVASEESAPTVSLTEDEGDGVAVGISSSAPATVMCDRSKKKRGRKSFAEIQKMEYEEALRKWIEVTDGDDDVTSGGSVSVEVATGVKKRCRKRKTIASSSEIEMALSDKPKCIESQVPKFNKRNSKGIEEESSMCHQ</sequence>
<feature type="non-terminal residue" evidence="2">
    <location>
        <position position="1"/>
    </location>
</feature>